<sequence>MTTAIETKALPQGGGVRRIINVTRMQLINRFSLLVLPWMILGFIFIVNLAVWWLIMTNVSAADRADASDGMQFSGATGFIFVYMLVVAVQSVNLTFPFALGFSATRRDFYFGSLVLFVIMSAYYGLGMTILAAIERATDGWGFGGRMFDVLYFQAPNPVMQFVLFFVLFLFFFLVGAGVSAVYVRWRSNGMIVFWALFAVLLIGAAALITFTQNWVTVGQWFVEMGPFGVVMWSLLPSTLIAISGYFLLQKATPKS</sequence>
<keyword evidence="1" id="KW-0812">Transmembrane</keyword>
<dbReference type="EMBL" id="VFOM01000001">
    <property type="protein sequence ID" value="TQL48543.1"/>
    <property type="molecule type" value="Genomic_DNA"/>
</dbReference>
<feature type="transmembrane region" description="Helical" evidence="1">
    <location>
        <begin position="191"/>
        <end position="211"/>
    </location>
</feature>
<proteinExistence type="predicted"/>
<keyword evidence="1" id="KW-1133">Transmembrane helix</keyword>
<organism evidence="2 3">
    <name type="scientific">Homoserinimonas aerilata</name>
    <dbReference type="NCBI Taxonomy" id="1162970"/>
    <lineage>
        <taxon>Bacteria</taxon>
        <taxon>Bacillati</taxon>
        <taxon>Actinomycetota</taxon>
        <taxon>Actinomycetes</taxon>
        <taxon>Micrococcales</taxon>
        <taxon>Microbacteriaceae</taxon>
        <taxon>Homoserinimonas</taxon>
    </lineage>
</organism>
<feature type="transmembrane region" description="Helical" evidence="1">
    <location>
        <begin position="75"/>
        <end position="102"/>
    </location>
</feature>
<feature type="transmembrane region" description="Helical" evidence="1">
    <location>
        <begin position="109"/>
        <end position="134"/>
    </location>
</feature>
<accession>A0A542YKB4</accession>
<feature type="transmembrane region" description="Helical" evidence="1">
    <location>
        <begin position="162"/>
        <end position="184"/>
    </location>
</feature>
<dbReference type="Proteomes" id="UP000317998">
    <property type="component" value="Unassembled WGS sequence"/>
</dbReference>
<feature type="transmembrane region" description="Helical" evidence="1">
    <location>
        <begin position="33"/>
        <end position="55"/>
    </location>
</feature>
<evidence type="ECO:0000313" key="3">
    <source>
        <dbReference type="Proteomes" id="UP000317998"/>
    </source>
</evidence>
<reference evidence="2 3" key="1">
    <citation type="submission" date="2019-06" db="EMBL/GenBank/DDBJ databases">
        <title>Sequencing the genomes of 1000 actinobacteria strains.</title>
        <authorList>
            <person name="Klenk H.-P."/>
        </authorList>
    </citation>
    <scope>NUCLEOTIDE SEQUENCE [LARGE SCALE GENOMIC DNA]</scope>
    <source>
        <strain evidence="2 3">DSM 26477</strain>
    </source>
</reference>
<dbReference type="AlphaFoldDB" id="A0A542YKB4"/>
<gene>
    <name evidence="2" type="ORF">FB562_1638</name>
</gene>
<keyword evidence="3" id="KW-1185">Reference proteome</keyword>
<dbReference type="RefSeq" id="WP_141880632.1">
    <property type="nucleotide sequence ID" value="NZ_VFOM01000001.1"/>
</dbReference>
<evidence type="ECO:0000256" key="1">
    <source>
        <dbReference type="SAM" id="Phobius"/>
    </source>
</evidence>
<evidence type="ECO:0000313" key="2">
    <source>
        <dbReference type="EMBL" id="TQL48543.1"/>
    </source>
</evidence>
<keyword evidence="1" id="KW-0472">Membrane</keyword>
<comment type="caution">
    <text evidence="2">The sequence shown here is derived from an EMBL/GenBank/DDBJ whole genome shotgun (WGS) entry which is preliminary data.</text>
</comment>
<feature type="transmembrane region" description="Helical" evidence="1">
    <location>
        <begin position="231"/>
        <end position="249"/>
    </location>
</feature>
<protein>
    <submittedName>
        <fullName evidence="2">Uncharacterized protein</fullName>
    </submittedName>
</protein>
<name>A0A542YKB4_9MICO</name>
<dbReference type="OrthoDB" id="3209791at2"/>